<dbReference type="SUPFAM" id="SSF55729">
    <property type="entry name" value="Acyl-CoA N-acyltransferases (Nat)"/>
    <property type="match status" value="1"/>
</dbReference>
<dbReference type="InterPro" id="IPR000182">
    <property type="entry name" value="GNAT_dom"/>
</dbReference>
<feature type="domain" description="Glycosyl transferase family 28 C-terminal" evidence="1">
    <location>
        <begin position="220"/>
        <end position="339"/>
    </location>
</feature>
<evidence type="ECO:0000259" key="1">
    <source>
        <dbReference type="Pfam" id="PF04101"/>
    </source>
</evidence>
<dbReference type="RefSeq" id="WP_311577952.1">
    <property type="nucleotide sequence ID" value="NZ_JAVRIF010000002.1"/>
</dbReference>
<comment type="caution">
    <text evidence="3">The sequence shown here is derived from an EMBL/GenBank/DDBJ whole genome shotgun (WGS) entry which is preliminary data.</text>
</comment>
<dbReference type="Pfam" id="PF13302">
    <property type="entry name" value="Acetyltransf_3"/>
    <property type="match status" value="1"/>
</dbReference>
<dbReference type="PANTHER" id="PTHR43415:SF3">
    <property type="entry name" value="GNAT-FAMILY ACETYLTRANSFERASE"/>
    <property type="match status" value="1"/>
</dbReference>
<feature type="domain" description="N-acetyltransferase" evidence="2">
    <location>
        <begin position="364"/>
        <end position="493"/>
    </location>
</feature>
<dbReference type="InterPro" id="IPR007235">
    <property type="entry name" value="Glyco_trans_28_C"/>
</dbReference>
<dbReference type="EC" id="3.6.1.57" evidence="3"/>
<gene>
    <name evidence="3" type="primary">pseG</name>
    <name evidence="3" type="ORF">RM573_04575</name>
</gene>
<reference evidence="3 4" key="1">
    <citation type="submission" date="2023-09" db="EMBL/GenBank/DDBJ databases">
        <authorList>
            <person name="Rey-Velasco X."/>
        </authorList>
    </citation>
    <scope>NUCLEOTIDE SEQUENCE [LARGE SCALE GENOMIC DNA]</scope>
    <source>
        <strain evidence="3 4">W431</strain>
    </source>
</reference>
<name>A0ABU2ZY54_9GAMM</name>
<dbReference type="EMBL" id="JAVRIF010000002">
    <property type="protein sequence ID" value="MDT0602859.1"/>
    <property type="molecule type" value="Genomic_DNA"/>
</dbReference>
<evidence type="ECO:0000259" key="2">
    <source>
        <dbReference type="Pfam" id="PF13302"/>
    </source>
</evidence>
<proteinExistence type="predicted"/>
<dbReference type="Gene3D" id="3.40.630.30">
    <property type="match status" value="1"/>
</dbReference>
<sequence>MHIAFRADASAKIGTGHIMRCLTLADLLSQYYQSRQSNNVPRLMISFLSAPLPQSLQQKIITAGYHYRELKLDKHDHSQEHDASCCHTLLKRLPKINLLIVDHYQLAKKWQQLLTADFDKIMVIDDLANRQHQCDYLLDQTFARRSQDYQPYVNSHCLTFIGQHYILLRDEFLSAVKTAEKRRASTEKIDNILVTMGGMDEDNASTTIINYLIALRTQEQLSFNVTIVLGSQAPNLASLMALIEPYQWITLQIDSNSMAQLMLSADLAIGASGTTAWERCSLGLPTLVVIMADNQNLVASNLAKQGAVINLGDFQSLSYFKLEQAFLQLTASPKAYQTLVRQCFDTIKQSKVSTMLDIIMTSIKLAPATNDDKDIIFSWQSNPDIRRFSRNNQAIPYQEHCQWFSQAIADQTRHIYLIQQCSSSEQAKNAGMIRFDEINAREVEVSILVAPDMQGKKVALRALFATPKIFKQKTIHAYVHPDNIASQHLFRSANYRQIADDHFILSSENNQ</sequence>
<dbReference type="Proteomes" id="UP001266357">
    <property type="component" value="Unassembled WGS sequence"/>
</dbReference>
<organism evidence="3 4">
    <name type="scientific">Thalassotalea castellviae</name>
    <dbReference type="NCBI Taxonomy" id="3075612"/>
    <lineage>
        <taxon>Bacteria</taxon>
        <taxon>Pseudomonadati</taxon>
        <taxon>Pseudomonadota</taxon>
        <taxon>Gammaproteobacteria</taxon>
        <taxon>Alteromonadales</taxon>
        <taxon>Colwelliaceae</taxon>
        <taxon>Thalassotalea</taxon>
    </lineage>
</organism>
<evidence type="ECO:0000313" key="3">
    <source>
        <dbReference type="EMBL" id="MDT0602859.1"/>
    </source>
</evidence>
<dbReference type="NCBIfam" id="TIGR03590">
    <property type="entry name" value="PseG"/>
    <property type="match status" value="1"/>
</dbReference>
<accession>A0ABU2ZY54</accession>
<keyword evidence="3" id="KW-0378">Hydrolase</keyword>
<dbReference type="Pfam" id="PF04101">
    <property type="entry name" value="Glyco_tran_28_C"/>
    <property type="match status" value="1"/>
</dbReference>
<protein>
    <submittedName>
        <fullName evidence="3">UDP-2,4-diacetamido-2,4, 6-trideoxy-beta-L-altropyranose hydrolase</fullName>
        <ecNumber evidence="3">3.6.1.57</ecNumber>
    </submittedName>
</protein>
<keyword evidence="4" id="KW-1185">Reference proteome</keyword>
<dbReference type="PANTHER" id="PTHR43415">
    <property type="entry name" value="SPERMIDINE N(1)-ACETYLTRANSFERASE"/>
    <property type="match status" value="1"/>
</dbReference>
<dbReference type="InterPro" id="IPR020023">
    <property type="entry name" value="PseG"/>
</dbReference>
<dbReference type="SUPFAM" id="SSF53756">
    <property type="entry name" value="UDP-Glycosyltransferase/glycogen phosphorylase"/>
    <property type="match status" value="1"/>
</dbReference>
<evidence type="ECO:0000313" key="4">
    <source>
        <dbReference type="Proteomes" id="UP001266357"/>
    </source>
</evidence>
<dbReference type="GO" id="GO:0016787">
    <property type="term" value="F:hydrolase activity"/>
    <property type="evidence" value="ECO:0007669"/>
    <property type="project" value="UniProtKB-KW"/>
</dbReference>
<dbReference type="InterPro" id="IPR016181">
    <property type="entry name" value="Acyl_CoA_acyltransferase"/>
</dbReference>
<dbReference type="Gene3D" id="3.40.50.11190">
    <property type="match status" value="1"/>
</dbReference>
<dbReference type="Gene3D" id="3.40.50.2000">
    <property type="entry name" value="Glycogen Phosphorylase B"/>
    <property type="match status" value="1"/>
</dbReference>